<evidence type="ECO:0000313" key="10">
    <source>
        <dbReference type="EMBL" id="MPM99021.1"/>
    </source>
</evidence>
<proteinExistence type="inferred from homology"/>
<keyword evidence="7" id="KW-0924">Ammonia transport</keyword>
<evidence type="ECO:0000256" key="5">
    <source>
        <dbReference type="ARBA" id="ARBA00022989"/>
    </source>
</evidence>
<dbReference type="EMBL" id="VSSQ01045145">
    <property type="protein sequence ID" value="MPM99021.1"/>
    <property type="molecule type" value="Genomic_DNA"/>
</dbReference>
<feature type="transmembrane region" description="Helical" evidence="8">
    <location>
        <begin position="40"/>
        <end position="59"/>
    </location>
</feature>
<evidence type="ECO:0000256" key="2">
    <source>
        <dbReference type="ARBA" id="ARBA00005887"/>
    </source>
</evidence>
<dbReference type="GO" id="GO:0005886">
    <property type="term" value="C:plasma membrane"/>
    <property type="evidence" value="ECO:0007669"/>
    <property type="project" value="TreeGrafter"/>
</dbReference>
<evidence type="ECO:0000259" key="9">
    <source>
        <dbReference type="Pfam" id="PF00909"/>
    </source>
</evidence>
<evidence type="ECO:0000256" key="7">
    <source>
        <dbReference type="ARBA" id="ARBA00023177"/>
    </source>
</evidence>
<feature type="transmembrane region" description="Helical" evidence="8">
    <location>
        <begin position="66"/>
        <end position="88"/>
    </location>
</feature>
<dbReference type="SUPFAM" id="SSF111352">
    <property type="entry name" value="Ammonium transporter"/>
    <property type="match status" value="1"/>
</dbReference>
<accession>A0A645ECF5</accession>
<protein>
    <submittedName>
        <fullName evidence="10">Ammonia channel</fullName>
    </submittedName>
</protein>
<comment type="caution">
    <text evidence="10">The sequence shown here is derived from an EMBL/GenBank/DDBJ whole genome shotgun (WGS) entry which is preliminary data.</text>
</comment>
<evidence type="ECO:0000256" key="8">
    <source>
        <dbReference type="SAM" id="Phobius"/>
    </source>
</evidence>
<dbReference type="PANTHER" id="PTHR43029">
    <property type="entry name" value="AMMONIUM TRANSPORTER MEP2"/>
    <property type="match status" value="1"/>
</dbReference>
<reference evidence="10" key="1">
    <citation type="submission" date="2019-08" db="EMBL/GenBank/DDBJ databases">
        <authorList>
            <person name="Kucharzyk K."/>
            <person name="Murdoch R.W."/>
            <person name="Higgins S."/>
            <person name="Loffler F."/>
        </authorList>
    </citation>
    <scope>NUCLEOTIDE SEQUENCE</scope>
</reference>
<dbReference type="Gene3D" id="1.10.3430.10">
    <property type="entry name" value="Ammonium transporter AmtB like domains"/>
    <property type="match status" value="1"/>
</dbReference>
<evidence type="ECO:0000256" key="4">
    <source>
        <dbReference type="ARBA" id="ARBA00022692"/>
    </source>
</evidence>
<dbReference type="Pfam" id="PF00909">
    <property type="entry name" value="Ammonium_transp"/>
    <property type="match status" value="1"/>
</dbReference>
<gene>
    <name evidence="10" type="primary">amtB_6</name>
    <name evidence="10" type="ORF">SDC9_146211</name>
</gene>
<evidence type="ECO:0000256" key="1">
    <source>
        <dbReference type="ARBA" id="ARBA00004141"/>
    </source>
</evidence>
<name>A0A645ECF5_9ZZZZ</name>
<dbReference type="GO" id="GO:0008519">
    <property type="term" value="F:ammonium channel activity"/>
    <property type="evidence" value="ECO:0007669"/>
    <property type="project" value="InterPro"/>
</dbReference>
<feature type="domain" description="Ammonium transporter AmtB-like" evidence="9">
    <location>
        <begin position="2"/>
        <end position="209"/>
    </location>
</feature>
<keyword evidence="5 8" id="KW-1133">Transmembrane helix</keyword>
<feature type="transmembrane region" description="Helical" evidence="8">
    <location>
        <begin position="161"/>
        <end position="182"/>
    </location>
</feature>
<organism evidence="10">
    <name type="scientific">bioreactor metagenome</name>
    <dbReference type="NCBI Taxonomy" id="1076179"/>
    <lineage>
        <taxon>unclassified sequences</taxon>
        <taxon>metagenomes</taxon>
        <taxon>ecological metagenomes</taxon>
    </lineage>
</organism>
<dbReference type="InterPro" id="IPR029020">
    <property type="entry name" value="Ammonium/urea_transptr"/>
</dbReference>
<evidence type="ECO:0000256" key="3">
    <source>
        <dbReference type="ARBA" id="ARBA00022448"/>
    </source>
</evidence>
<feature type="transmembrane region" description="Helical" evidence="8">
    <location>
        <begin position="94"/>
        <end position="116"/>
    </location>
</feature>
<dbReference type="AlphaFoldDB" id="A0A645ECF5"/>
<sequence length="213" mass="21805">MPPHSMVLCMVGTGMLWVGWYGFNAGSALAADGIAANAFTTTTLAAATAGFVWAMSEYLVKGKPSVLGFCSGIVAGLVVITPACGFVTSSGAMIIGILAGIVPFLACWKLKAWFVYDDALDTFGVHGVGGTMGALLTGILASKEANPLVATVADGLLGAQIKAIILTLVLSTVATTVIALIIKYTIGLRPSEEVEVAGLDLAEHGEEGYHAAR</sequence>
<evidence type="ECO:0000256" key="6">
    <source>
        <dbReference type="ARBA" id="ARBA00023136"/>
    </source>
</evidence>
<keyword evidence="6 8" id="KW-0472">Membrane</keyword>
<dbReference type="PANTHER" id="PTHR43029:SF10">
    <property type="entry name" value="AMMONIUM TRANSPORTER MEP2"/>
    <property type="match status" value="1"/>
</dbReference>
<dbReference type="InterPro" id="IPR001905">
    <property type="entry name" value="Ammonium_transpt"/>
</dbReference>
<keyword evidence="4 8" id="KW-0812">Transmembrane</keyword>
<comment type="subcellular location">
    <subcellularLocation>
        <location evidence="1">Membrane</location>
        <topology evidence="1">Multi-pass membrane protein</topology>
    </subcellularLocation>
</comment>
<keyword evidence="3" id="KW-0813">Transport</keyword>
<dbReference type="InterPro" id="IPR024041">
    <property type="entry name" value="NH4_transpt_AmtB-like_dom"/>
</dbReference>
<comment type="similarity">
    <text evidence="2">Belongs to the ammonia transporter channel (TC 1.A.11.2) family.</text>
</comment>